<dbReference type="VEuPathDB" id="FungiDB:TREMEDRAFT_58876"/>
<dbReference type="OrthoDB" id="2559574at2759"/>
<dbReference type="AlphaFoldDB" id="A0A4Q1BFT3"/>
<evidence type="ECO:0000256" key="1">
    <source>
        <dbReference type="SAM" id="MobiDB-lite"/>
    </source>
</evidence>
<feature type="region of interest" description="Disordered" evidence="1">
    <location>
        <begin position="89"/>
        <end position="109"/>
    </location>
</feature>
<accession>A0A4Q1BFT3</accession>
<dbReference type="EMBL" id="SDIL01000132">
    <property type="protein sequence ID" value="RXK35541.1"/>
    <property type="molecule type" value="Genomic_DNA"/>
</dbReference>
<evidence type="ECO:0000313" key="2">
    <source>
        <dbReference type="EMBL" id="RXK35541.1"/>
    </source>
</evidence>
<organism evidence="2 3">
    <name type="scientific">Tremella mesenterica</name>
    <name type="common">Jelly fungus</name>
    <dbReference type="NCBI Taxonomy" id="5217"/>
    <lineage>
        <taxon>Eukaryota</taxon>
        <taxon>Fungi</taxon>
        <taxon>Dikarya</taxon>
        <taxon>Basidiomycota</taxon>
        <taxon>Agaricomycotina</taxon>
        <taxon>Tremellomycetes</taxon>
        <taxon>Tremellales</taxon>
        <taxon>Tremellaceae</taxon>
        <taxon>Tremella</taxon>
    </lineage>
</organism>
<dbReference type="Proteomes" id="UP000289152">
    <property type="component" value="Unassembled WGS sequence"/>
</dbReference>
<dbReference type="InParanoid" id="A0A4Q1BFT3"/>
<comment type="caution">
    <text evidence="2">The sequence shown here is derived from an EMBL/GenBank/DDBJ whole genome shotgun (WGS) entry which is preliminary data.</text>
</comment>
<protein>
    <submittedName>
        <fullName evidence="2">Uncharacterized protein</fullName>
    </submittedName>
</protein>
<sequence>MSSQQTTYDDDNITPSELAKVPGLTAQALDILSQQDRQSMALGDFTAELRDLDIRGVVIDEVLTQMTTYYGARIWVLKRNGELWISLGKSQSNNQNTGGALGLDTGEDQ</sequence>
<proteinExistence type="predicted"/>
<keyword evidence="3" id="KW-1185">Reference proteome</keyword>
<feature type="compositionally biased region" description="Polar residues" evidence="1">
    <location>
        <begin position="89"/>
        <end position="98"/>
    </location>
</feature>
<reference evidence="2 3" key="1">
    <citation type="submission" date="2016-06" db="EMBL/GenBank/DDBJ databases">
        <title>Evolution of pathogenesis and genome organization in the Tremellales.</title>
        <authorList>
            <person name="Cuomo C."/>
            <person name="Litvintseva A."/>
            <person name="Heitman J."/>
            <person name="Chen Y."/>
            <person name="Sun S."/>
            <person name="Springer D."/>
            <person name="Dromer F."/>
            <person name="Young S."/>
            <person name="Zeng Q."/>
            <person name="Chapman S."/>
            <person name="Gujja S."/>
            <person name="Saif S."/>
            <person name="Birren B."/>
        </authorList>
    </citation>
    <scope>NUCLEOTIDE SEQUENCE [LARGE SCALE GENOMIC DNA]</scope>
    <source>
        <strain evidence="2 3">ATCC 28783</strain>
    </source>
</reference>
<gene>
    <name evidence="2" type="ORF">M231_07220</name>
</gene>
<name>A0A4Q1BFT3_TREME</name>
<evidence type="ECO:0000313" key="3">
    <source>
        <dbReference type="Proteomes" id="UP000289152"/>
    </source>
</evidence>